<evidence type="ECO:0000256" key="3">
    <source>
        <dbReference type="ARBA" id="ARBA00022729"/>
    </source>
</evidence>
<dbReference type="InterPro" id="IPR029058">
    <property type="entry name" value="AB_hydrolase_fold"/>
</dbReference>
<dbReference type="AlphaFoldDB" id="J4UF67"/>
<dbReference type="RefSeq" id="XP_014181191.1">
    <property type="nucleotide sequence ID" value="XM_014325716.1"/>
</dbReference>
<dbReference type="SUPFAM" id="SSF53474">
    <property type="entry name" value="alpha/beta-Hydrolases"/>
    <property type="match status" value="1"/>
</dbReference>
<dbReference type="FunFam" id="3.40.50.1820:FF:000028">
    <property type="entry name" value="S9 family peptidase"/>
    <property type="match status" value="1"/>
</dbReference>
<keyword evidence="2" id="KW-0645">Protease</keyword>
<feature type="chain" id="PRO_5003781077" description="Dipeptidyl-peptidase V" evidence="7">
    <location>
        <begin position="18"/>
        <end position="774"/>
    </location>
</feature>
<evidence type="ECO:0000259" key="8">
    <source>
        <dbReference type="Pfam" id="PF00326"/>
    </source>
</evidence>
<dbReference type="HOGENOM" id="CLU_008615_0_1_1"/>
<dbReference type="VEuPathDB" id="FungiDB:A1Q1_00816"/>
<feature type="region of interest" description="Disordered" evidence="6">
    <location>
        <begin position="751"/>
        <end position="774"/>
    </location>
</feature>
<comment type="caution">
    <text evidence="9">The sequence shown here is derived from an EMBL/GenBank/DDBJ whole genome shotgun (WGS) entry which is preliminary data.</text>
</comment>
<feature type="region of interest" description="Disordered" evidence="6">
    <location>
        <begin position="449"/>
        <end position="468"/>
    </location>
</feature>
<dbReference type="Gene3D" id="2.120.10.30">
    <property type="entry name" value="TolB, C-terminal domain"/>
    <property type="match status" value="1"/>
</dbReference>
<proteinExistence type="inferred from homology"/>
<dbReference type="Pfam" id="PF00326">
    <property type="entry name" value="Peptidase_S9"/>
    <property type="match status" value="1"/>
</dbReference>
<reference evidence="9 10" key="1">
    <citation type="journal article" date="2012" name="Eukaryot. Cell">
        <title>Draft genome sequence of CBS 2479, the standard type strain of Trichosporon asahii.</title>
        <authorList>
            <person name="Yang R.Y."/>
            <person name="Li H.T."/>
            <person name="Zhu H."/>
            <person name="Zhou G.P."/>
            <person name="Wang M."/>
            <person name="Wang L."/>
        </authorList>
    </citation>
    <scope>NUCLEOTIDE SEQUENCE [LARGE SCALE GENOMIC DNA]</scope>
    <source>
        <strain evidence="10">ATCC 90039 / CBS 2479 / JCM 2466 / KCTC 7840 / NCYC 2677 / UAMH 7654</strain>
    </source>
</reference>
<protein>
    <recommendedName>
        <fullName evidence="5">Dipeptidyl-peptidase V</fullName>
    </recommendedName>
</protein>
<dbReference type="Gene3D" id="3.40.50.1820">
    <property type="entry name" value="alpha/beta hydrolase"/>
    <property type="match status" value="1"/>
</dbReference>
<dbReference type="PANTHER" id="PTHR42776:SF13">
    <property type="entry name" value="DIPEPTIDYL-PEPTIDASE 5"/>
    <property type="match status" value="1"/>
</dbReference>
<dbReference type="SUPFAM" id="SSF82171">
    <property type="entry name" value="DPP6 N-terminal domain-like"/>
    <property type="match status" value="1"/>
</dbReference>
<evidence type="ECO:0000256" key="7">
    <source>
        <dbReference type="SAM" id="SignalP"/>
    </source>
</evidence>
<dbReference type="GO" id="GO:0004252">
    <property type="term" value="F:serine-type endopeptidase activity"/>
    <property type="evidence" value="ECO:0007669"/>
    <property type="project" value="TreeGrafter"/>
</dbReference>
<accession>J4UF67</accession>
<organism evidence="9 10">
    <name type="scientific">Trichosporon asahii var. asahii (strain ATCC 90039 / CBS 2479 / JCM 2466 / KCTC 7840 / NBRC 103889/ NCYC 2677 / UAMH 7654)</name>
    <name type="common">Yeast</name>
    <dbReference type="NCBI Taxonomy" id="1186058"/>
    <lineage>
        <taxon>Eukaryota</taxon>
        <taxon>Fungi</taxon>
        <taxon>Dikarya</taxon>
        <taxon>Basidiomycota</taxon>
        <taxon>Agaricomycotina</taxon>
        <taxon>Tremellomycetes</taxon>
        <taxon>Trichosporonales</taxon>
        <taxon>Trichosporonaceae</taxon>
        <taxon>Trichosporon</taxon>
    </lineage>
</organism>
<keyword evidence="4" id="KW-0378">Hydrolase</keyword>
<dbReference type="InterPro" id="IPR001375">
    <property type="entry name" value="Peptidase_S9_cat"/>
</dbReference>
<dbReference type="OrthoDB" id="416344at2759"/>
<feature type="domain" description="Peptidase S9 prolyl oligopeptidase catalytic" evidence="8">
    <location>
        <begin position="540"/>
        <end position="750"/>
    </location>
</feature>
<dbReference type="GO" id="GO:0006508">
    <property type="term" value="P:proteolysis"/>
    <property type="evidence" value="ECO:0007669"/>
    <property type="project" value="UniProtKB-KW"/>
</dbReference>
<dbReference type="PANTHER" id="PTHR42776">
    <property type="entry name" value="SERINE PEPTIDASE S9 FAMILY MEMBER"/>
    <property type="match status" value="1"/>
</dbReference>
<feature type="signal peptide" evidence="7">
    <location>
        <begin position="1"/>
        <end position="17"/>
    </location>
</feature>
<evidence type="ECO:0000313" key="9">
    <source>
        <dbReference type="EMBL" id="EJT49975.1"/>
    </source>
</evidence>
<dbReference type="GeneID" id="25984330"/>
<dbReference type="EMBL" id="ALBS01000139">
    <property type="protein sequence ID" value="EJT49975.1"/>
    <property type="molecule type" value="Genomic_DNA"/>
</dbReference>
<evidence type="ECO:0000256" key="1">
    <source>
        <dbReference type="ARBA" id="ARBA00010040"/>
    </source>
</evidence>
<evidence type="ECO:0000313" key="10">
    <source>
        <dbReference type="Proteomes" id="UP000002748"/>
    </source>
</evidence>
<gene>
    <name evidence="9" type="ORF">A1Q1_00816</name>
</gene>
<evidence type="ECO:0000256" key="4">
    <source>
        <dbReference type="ARBA" id="ARBA00022801"/>
    </source>
</evidence>
<dbReference type="Proteomes" id="UP000002748">
    <property type="component" value="Unassembled WGS sequence"/>
</dbReference>
<evidence type="ECO:0000256" key="6">
    <source>
        <dbReference type="SAM" id="MobiDB-lite"/>
    </source>
</evidence>
<name>J4UF67_TRIAS</name>
<evidence type="ECO:0000256" key="2">
    <source>
        <dbReference type="ARBA" id="ARBA00022670"/>
    </source>
</evidence>
<evidence type="ECO:0000256" key="5">
    <source>
        <dbReference type="ARBA" id="ARBA00032829"/>
    </source>
</evidence>
<sequence>MLSKLAPLGMLALGVMASKEFTPVDMLSTPRPQAPVVAPNGGSAISVVDQWEEKSNTGETGAGCSCLSLGALDGPSGGSSVSLTVRMSRTVYLTETKEKAKPRKLFAATPGSASELIWLSDTTVAYLNGTTMHHFSIKHDPIRTMHLLDLPKGTEPSALTYEPESHLLVFSAAVWGADSSLEETAKGDKKWDNRGTSAYVYDDLFVRHWDTWRIPGRVYTLAATELHRKKKDEEEVFEASSRFTNLLAGTGLYSQVDAISKDQFSVSPKEIALAIKPTDIDPALHTRLDVYLLPHKGGKVTQLTSTDHGAVSGVRFSPGGKKLAWLQMAQDGYESDRRVVMVYTPGLVGGSIEAWTQKWDRSPSYVNWDLDGDSLYVLAEHHGKDVPYHLDAPGALPTPLHFHGSTSSITQVRKDLFLLSISSFTSPTELFLLDLEDEAYLHSVAQAVEDHDHGRPGRGHGDPDKRPPEALHQLTHFAEKHIGGRLDKIDIDALWFRGDEDWRVMAWVLKPPGYSEDDSAKWPLAFLIHGGPQGAWTESWSTRWNPAVYAAAGYVVVAVNPTGSTGYGQEFTDRIARHWGSRPFRDLLLGYRAALEHYPGIDKERTAALGASYGGYMVNWIQGHNEFGFKALVYHDGMLSTTTSYYETEELWFPTHDFGGTPTSDRDAYEEYNPMNYVQNWHTPQLVLQGGMDFRLPVTQALGTFTALQVRGVPSRLVYFPDENHWVLKAANSRKWHHEVFAWLDKYVGKGKNGPKNDSAPEEAQEEPQFVIQQ</sequence>
<keyword evidence="3 7" id="KW-0732">Signal</keyword>
<comment type="similarity">
    <text evidence="1">Belongs to the peptidase S9C family.</text>
</comment>
<dbReference type="InterPro" id="IPR011042">
    <property type="entry name" value="6-blade_b-propeller_TolB-like"/>
</dbReference>
<dbReference type="KEGG" id="tasa:A1Q1_00816"/>